<dbReference type="CDD" id="cd09870">
    <property type="entry name" value="PIN_YEN1"/>
    <property type="match status" value="1"/>
</dbReference>
<dbReference type="GO" id="GO:0017108">
    <property type="term" value="F:5'-flap endonuclease activity"/>
    <property type="evidence" value="ECO:0007669"/>
    <property type="project" value="TreeGrafter"/>
</dbReference>
<evidence type="ECO:0000313" key="2">
    <source>
        <dbReference type="EMBL" id="PPQ68024.1"/>
    </source>
</evidence>
<dbReference type="OrthoDB" id="3005703at2759"/>
<sequence>MGISNLWKIVSDAHQRKSLNQAAYDMRIDASLTGADRVIPILGVDISVCMDACIAGSIRQGIHSQSGSLQIFFNKLLLYAEVRATFVFVFDGPDRPAMKRDHAVQHDVWWTKIVMDLIQMFGFKVHEAPGEAEAELAMLNQIGAIDAVLSTDSDTLVFGASTILKAITTRPRSAFKKIANDEFEVYTREYIEKTCHLSQGGLLLFALLSGGDYNPGIANCGAIISMAMVKCGFGDELHAAANRCLLTTVDEDAFSRFIDDWRERMCNELASNTHGHLSCRRPDLANTIRSSDFPKRDILMAYISPVTSERDPLTISGSRFQSWHLFQEPSLAQIANFCRMHLHWNGNKLQKRLVQRVFPSIVVRMLYSPTTFYDSNTNILRGPTLHVTVNNVAWKKRKGYLHERLKGVRQPSFKVSVGTLLLLSGIKPMDESQNPVISFFALQYELPDGLRSISNNFDREG</sequence>
<dbReference type="InterPro" id="IPR036279">
    <property type="entry name" value="5-3_exonuclease_C_sf"/>
</dbReference>
<accession>A0A409VP32</accession>
<dbReference type="InterPro" id="IPR006086">
    <property type="entry name" value="XPG-I_dom"/>
</dbReference>
<dbReference type="PANTHER" id="PTHR11081">
    <property type="entry name" value="FLAP ENDONUCLEASE FAMILY MEMBER"/>
    <property type="match status" value="1"/>
</dbReference>
<keyword evidence="3" id="KW-1185">Reference proteome</keyword>
<dbReference type="STRING" id="181874.A0A409VP32"/>
<dbReference type="SUPFAM" id="SSF47807">
    <property type="entry name" value="5' to 3' exonuclease, C-terminal subdomain"/>
    <property type="match status" value="1"/>
</dbReference>
<dbReference type="InterPro" id="IPR006084">
    <property type="entry name" value="XPG/Rad2"/>
</dbReference>
<dbReference type="AlphaFoldDB" id="A0A409VP32"/>
<name>A0A409VP32_9AGAR</name>
<evidence type="ECO:0000313" key="3">
    <source>
        <dbReference type="Proteomes" id="UP000284842"/>
    </source>
</evidence>
<evidence type="ECO:0000259" key="1">
    <source>
        <dbReference type="SMART" id="SM00484"/>
    </source>
</evidence>
<dbReference type="Gene3D" id="3.40.50.1010">
    <property type="entry name" value="5'-nuclease"/>
    <property type="match status" value="2"/>
</dbReference>
<dbReference type="GO" id="GO:0006281">
    <property type="term" value="P:DNA repair"/>
    <property type="evidence" value="ECO:0007669"/>
    <property type="project" value="UniProtKB-ARBA"/>
</dbReference>
<dbReference type="PANTHER" id="PTHR11081:SF75">
    <property type="entry name" value="ENDONUCLEASE, PUTATIVE (AFU_ORTHOLOGUE AFUA_3G13260)-RELATED"/>
    <property type="match status" value="1"/>
</dbReference>
<feature type="domain" description="XPG-I" evidence="1">
    <location>
        <begin position="119"/>
        <end position="197"/>
    </location>
</feature>
<dbReference type="SUPFAM" id="SSF88723">
    <property type="entry name" value="PIN domain-like"/>
    <property type="match status" value="1"/>
</dbReference>
<dbReference type="SMART" id="SM00484">
    <property type="entry name" value="XPGI"/>
    <property type="match status" value="1"/>
</dbReference>
<proteinExistence type="predicted"/>
<protein>
    <recommendedName>
        <fullName evidence="1">XPG-I domain-containing protein</fullName>
    </recommendedName>
</protein>
<dbReference type="InterPro" id="IPR029060">
    <property type="entry name" value="PIN-like_dom_sf"/>
</dbReference>
<dbReference type="InParanoid" id="A0A409VP32"/>
<organism evidence="2 3">
    <name type="scientific">Panaeolus cyanescens</name>
    <dbReference type="NCBI Taxonomy" id="181874"/>
    <lineage>
        <taxon>Eukaryota</taxon>
        <taxon>Fungi</taxon>
        <taxon>Dikarya</taxon>
        <taxon>Basidiomycota</taxon>
        <taxon>Agaricomycotina</taxon>
        <taxon>Agaricomycetes</taxon>
        <taxon>Agaricomycetidae</taxon>
        <taxon>Agaricales</taxon>
        <taxon>Agaricineae</taxon>
        <taxon>Galeropsidaceae</taxon>
        <taxon>Panaeolus</taxon>
    </lineage>
</organism>
<gene>
    <name evidence="2" type="ORF">CVT24_002933</name>
</gene>
<dbReference type="Pfam" id="PF00867">
    <property type="entry name" value="XPG_I"/>
    <property type="match status" value="1"/>
</dbReference>
<dbReference type="EMBL" id="NHTK01006016">
    <property type="protein sequence ID" value="PPQ68024.1"/>
    <property type="molecule type" value="Genomic_DNA"/>
</dbReference>
<comment type="caution">
    <text evidence="2">The sequence shown here is derived from an EMBL/GenBank/DDBJ whole genome shotgun (WGS) entry which is preliminary data.</text>
</comment>
<reference evidence="2 3" key="1">
    <citation type="journal article" date="2018" name="Evol. Lett.">
        <title>Horizontal gene cluster transfer increased hallucinogenic mushroom diversity.</title>
        <authorList>
            <person name="Reynolds H.T."/>
            <person name="Vijayakumar V."/>
            <person name="Gluck-Thaler E."/>
            <person name="Korotkin H.B."/>
            <person name="Matheny P.B."/>
            <person name="Slot J.C."/>
        </authorList>
    </citation>
    <scope>NUCLEOTIDE SEQUENCE [LARGE SCALE GENOMIC DNA]</scope>
    <source>
        <strain evidence="2 3">2629</strain>
    </source>
</reference>
<dbReference type="Proteomes" id="UP000284842">
    <property type="component" value="Unassembled WGS sequence"/>
</dbReference>
<dbReference type="PRINTS" id="PR00853">
    <property type="entry name" value="XPGRADSUPER"/>
</dbReference>